<protein>
    <submittedName>
        <fullName evidence="1">Uncharacterized protein</fullName>
    </submittedName>
</protein>
<name>A0A0C2J2K1_THEKT</name>
<dbReference type="EMBL" id="JWZT01001397">
    <property type="protein sequence ID" value="KII72089.1"/>
    <property type="molecule type" value="Genomic_DNA"/>
</dbReference>
<comment type="caution">
    <text evidence="1">The sequence shown here is derived from an EMBL/GenBank/DDBJ whole genome shotgun (WGS) entry which is preliminary data.</text>
</comment>
<reference evidence="1 2" key="1">
    <citation type="journal article" date="2014" name="Genome Biol. Evol.">
        <title>The genome of the myxosporean Thelohanellus kitauei shows adaptations to nutrient acquisition within its fish host.</title>
        <authorList>
            <person name="Yang Y."/>
            <person name="Xiong J."/>
            <person name="Zhou Z."/>
            <person name="Huo F."/>
            <person name="Miao W."/>
            <person name="Ran C."/>
            <person name="Liu Y."/>
            <person name="Zhang J."/>
            <person name="Feng J."/>
            <person name="Wang M."/>
            <person name="Wang M."/>
            <person name="Wang L."/>
            <person name="Yao B."/>
        </authorList>
    </citation>
    <scope>NUCLEOTIDE SEQUENCE [LARGE SCALE GENOMIC DNA]</scope>
    <source>
        <strain evidence="1">Wuqing</strain>
    </source>
</reference>
<evidence type="ECO:0000313" key="2">
    <source>
        <dbReference type="Proteomes" id="UP000031668"/>
    </source>
</evidence>
<sequence length="107" mass="11879">MGQSSLVRSWLTGDKGSQRHGCNRLMDKVGCIPLTNLYRVPCNLLGARSTYVRSIHSLRSVDCNLIVIRGKKYPKRNLKSGWVREGGFESGKSPTLFRSSMFGMNGG</sequence>
<organism evidence="1 2">
    <name type="scientific">Thelohanellus kitauei</name>
    <name type="common">Myxosporean</name>
    <dbReference type="NCBI Taxonomy" id="669202"/>
    <lineage>
        <taxon>Eukaryota</taxon>
        <taxon>Metazoa</taxon>
        <taxon>Cnidaria</taxon>
        <taxon>Myxozoa</taxon>
        <taxon>Myxosporea</taxon>
        <taxon>Bivalvulida</taxon>
        <taxon>Platysporina</taxon>
        <taxon>Myxobolidae</taxon>
        <taxon>Thelohanellus</taxon>
    </lineage>
</organism>
<dbReference type="AlphaFoldDB" id="A0A0C2J2K1"/>
<dbReference type="Proteomes" id="UP000031668">
    <property type="component" value="Unassembled WGS sequence"/>
</dbReference>
<gene>
    <name evidence="1" type="ORF">RF11_00958</name>
</gene>
<evidence type="ECO:0000313" key="1">
    <source>
        <dbReference type="EMBL" id="KII72089.1"/>
    </source>
</evidence>
<keyword evidence="2" id="KW-1185">Reference proteome</keyword>
<proteinExistence type="predicted"/>
<accession>A0A0C2J2K1</accession>